<comment type="caution">
    <text evidence="4">The sequence shown here is derived from an EMBL/GenBank/DDBJ whole genome shotgun (WGS) entry which is preliminary data.</text>
</comment>
<evidence type="ECO:0000256" key="2">
    <source>
        <dbReference type="ARBA" id="ARBA00023163"/>
    </source>
</evidence>
<dbReference type="AlphaFoldDB" id="A0A815KME3"/>
<evidence type="ECO:0000256" key="3">
    <source>
        <dbReference type="ARBA" id="ARBA00023170"/>
    </source>
</evidence>
<gene>
    <name evidence="4" type="ORF">EDS130_LOCUS35707</name>
    <name evidence="5" type="ORF">XAT740_LOCUS35134</name>
</gene>
<name>A0A815KME3_ADIRI</name>
<accession>A0A815KME3</accession>
<evidence type="ECO:0000256" key="1">
    <source>
        <dbReference type="ARBA" id="ARBA00023015"/>
    </source>
</evidence>
<dbReference type="Proteomes" id="UP000663828">
    <property type="component" value="Unassembled WGS sequence"/>
</dbReference>
<evidence type="ECO:0000313" key="6">
    <source>
        <dbReference type="Proteomes" id="UP000663828"/>
    </source>
</evidence>
<organism evidence="4 7">
    <name type="scientific">Adineta ricciae</name>
    <name type="common">Rotifer</name>
    <dbReference type="NCBI Taxonomy" id="249248"/>
    <lineage>
        <taxon>Eukaryota</taxon>
        <taxon>Metazoa</taxon>
        <taxon>Spiralia</taxon>
        <taxon>Gnathifera</taxon>
        <taxon>Rotifera</taxon>
        <taxon>Eurotatoria</taxon>
        <taxon>Bdelloidea</taxon>
        <taxon>Adinetida</taxon>
        <taxon>Adinetidae</taxon>
        <taxon>Adineta</taxon>
    </lineage>
</organism>
<protein>
    <submittedName>
        <fullName evidence="4">Uncharacterized protein</fullName>
    </submittedName>
</protein>
<keyword evidence="2" id="KW-0804">Transcription</keyword>
<dbReference type="Proteomes" id="UP000663852">
    <property type="component" value="Unassembled WGS sequence"/>
</dbReference>
<keyword evidence="6" id="KW-1185">Reference proteome</keyword>
<keyword evidence="3" id="KW-0675">Receptor</keyword>
<dbReference type="EMBL" id="CAJNOR010003495">
    <property type="protein sequence ID" value="CAF1419493.1"/>
    <property type="molecule type" value="Genomic_DNA"/>
</dbReference>
<evidence type="ECO:0000313" key="5">
    <source>
        <dbReference type="EMBL" id="CAF1419493.1"/>
    </source>
</evidence>
<evidence type="ECO:0000313" key="7">
    <source>
        <dbReference type="Proteomes" id="UP000663852"/>
    </source>
</evidence>
<dbReference type="Gene3D" id="1.10.565.10">
    <property type="entry name" value="Retinoid X Receptor"/>
    <property type="match status" value="1"/>
</dbReference>
<dbReference type="InterPro" id="IPR035500">
    <property type="entry name" value="NHR-like_dom_sf"/>
</dbReference>
<dbReference type="EMBL" id="CAJNOJ010000318">
    <property type="protein sequence ID" value="CAF1395442.1"/>
    <property type="molecule type" value="Genomic_DNA"/>
</dbReference>
<dbReference type="OrthoDB" id="10005198at2759"/>
<evidence type="ECO:0000313" key="4">
    <source>
        <dbReference type="EMBL" id="CAF1395442.1"/>
    </source>
</evidence>
<reference evidence="4" key="1">
    <citation type="submission" date="2021-02" db="EMBL/GenBank/DDBJ databases">
        <authorList>
            <person name="Nowell W R."/>
        </authorList>
    </citation>
    <scope>NUCLEOTIDE SEQUENCE</scope>
</reference>
<keyword evidence="1" id="KW-0805">Transcription regulation</keyword>
<proteinExistence type="predicted"/>
<dbReference type="SUPFAM" id="SSF48508">
    <property type="entry name" value="Nuclear receptor ligand-binding domain"/>
    <property type="match status" value="1"/>
</dbReference>
<sequence length="240" mass="28469">MNSSDSSLHLTSHEWLLINRIIKAYDAQIIQCDKDRFTHYSLSHTKLIDFLNDEHDMYRTLIQFYKQIEEFQQINVEDRILLVKCNLTHLIHIHHVLRDNFIENPKIGLHMSQWISPSFHSQMSQARHCYDYFIKYPSVLKLALSSLIFTINLSRLSPKQSPLTLTDYKLIVQHQYYYITLLWKYLNATCGEKDAIKAVEILVFQYLRYQLLMEHMGDVIIHDTNPTEHNPLTKSVLCLM</sequence>